<dbReference type="RefSeq" id="WP_101833197.1">
    <property type="nucleotide sequence ID" value="NZ_FZMO01000302.1"/>
</dbReference>
<keyword evidence="2" id="KW-1185">Reference proteome</keyword>
<gene>
    <name evidence="1" type="ORF">FRACA_3700004</name>
</gene>
<dbReference type="AlphaFoldDB" id="A0A2I2KVV1"/>
<sequence>MPEEATGVLLPSDPTKPPHRVPLGPDKMALLRSAADSDRGLCCLVALRQPAANLCAYRDDSRLPVNVLASLILRAADPERRQDRVRGDAVLVGLAHDNGVYASAPPGYTDVLFPRSGLFRVEFQPPQGGRRQQLSFPEWTDVVSAYREGLRLGRALPRMTVRVVRVR</sequence>
<reference evidence="1 2" key="1">
    <citation type="submission" date="2017-06" db="EMBL/GenBank/DDBJ databases">
        <authorList>
            <person name="Kim H.J."/>
            <person name="Triplett B.A."/>
        </authorList>
    </citation>
    <scope>NUCLEOTIDE SEQUENCE [LARGE SCALE GENOMIC DNA]</scope>
    <source>
        <strain evidence="1">FRACA_ARgP5</strain>
    </source>
</reference>
<name>A0A2I2KVV1_9ACTN</name>
<evidence type="ECO:0000313" key="1">
    <source>
        <dbReference type="EMBL" id="SNQ49778.1"/>
    </source>
</evidence>
<evidence type="ECO:0000313" key="2">
    <source>
        <dbReference type="Proteomes" id="UP000234331"/>
    </source>
</evidence>
<dbReference type="Proteomes" id="UP000234331">
    <property type="component" value="Unassembled WGS sequence"/>
</dbReference>
<dbReference type="EMBL" id="FZMO01000302">
    <property type="protein sequence ID" value="SNQ49778.1"/>
    <property type="molecule type" value="Genomic_DNA"/>
</dbReference>
<protein>
    <submittedName>
        <fullName evidence="1">Uncharacterized protein</fullName>
    </submittedName>
</protein>
<proteinExistence type="predicted"/>
<organism evidence="1 2">
    <name type="scientific">Frankia canadensis</name>
    <dbReference type="NCBI Taxonomy" id="1836972"/>
    <lineage>
        <taxon>Bacteria</taxon>
        <taxon>Bacillati</taxon>
        <taxon>Actinomycetota</taxon>
        <taxon>Actinomycetes</taxon>
        <taxon>Frankiales</taxon>
        <taxon>Frankiaceae</taxon>
        <taxon>Frankia</taxon>
    </lineage>
</organism>
<accession>A0A2I2KVV1</accession>